<feature type="domain" description="TonB-dependent receptor-like beta-barrel" evidence="19">
    <location>
        <begin position="298"/>
        <end position="716"/>
    </location>
</feature>
<evidence type="ECO:0000256" key="8">
    <source>
        <dbReference type="ARBA" id="ARBA00023004"/>
    </source>
</evidence>
<dbReference type="EMBL" id="JAJA02000001">
    <property type="protein sequence ID" value="KWS05630.1"/>
    <property type="molecule type" value="Genomic_DNA"/>
</dbReference>
<dbReference type="Gene3D" id="2.170.130.10">
    <property type="entry name" value="TonB-dependent receptor, plug domain"/>
    <property type="match status" value="1"/>
</dbReference>
<dbReference type="InterPro" id="IPR010917">
    <property type="entry name" value="TonB_rcpt_CS"/>
</dbReference>
<comment type="similarity">
    <text evidence="2 14 17">Belongs to the TonB-dependent receptor family.</text>
</comment>
<evidence type="ECO:0000256" key="2">
    <source>
        <dbReference type="ARBA" id="ARBA00009810"/>
    </source>
</evidence>
<keyword evidence="12 21" id="KW-0675">Receptor</keyword>
<dbReference type="PROSITE" id="PS00430">
    <property type="entry name" value="TONB_DEPENDENT_REC_1"/>
    <property type="match status" value="1"/>
</dbReference>
<evidence type="ECO:0000313" key="21">
    <source>
        <dbReference type="EMBL" id="KWS05630.1"/>
    </source>
</evidence>
<keyword evidence="11 14" id="KW-0472">Membrane</keyword>
<evidence type="ECO:0000256" key="15">
    <source>
        <dbReference type="PROSITE-ProRule" id="PRU10143"/>
    </source>
</evidence>
<evidence type="ECO:0000256" key="14">
    <source>
        <dbReference type="PROSITE-ProRule" id="PRU01360"/>
    </source>
</evidence>
<dbReference type="RefSeq" id="WP_051547227.1">
    <property type="nucleotide sequence ID" value="NZ_JAJA02000001.1"/>
</dbReference>
<feature type="short sequence motif" description="TonB box" evidence="15">
    <location>
        <begin position="73"/>
        <end position="79"/>
    </location>
</feature>
<evidence type="ECO:0000313" key="22">
    <source>
        <dbReference type="Proteomes" id="UP000023435"/>
    </source>
</evidence>
<dbReference type="OrthoDB" id="8663017at2"/>
<feature type="region of interest" description="Disordered" evidence="18">
    <location>
        <begin position="1"/>
        <end position="21"/>
    </location>
</feature>
<dbReference type="CDD" id="cd01347">
    <property type="entry name" value="ligand_gated_channel"/>
    <property type="match status" value="1"/>
</dbReference>
<dbReference type="InterPro" id="IPR012910">
    <property type="entry name" value="Plug_dom"/>
</dbReference>
<dbReference type="InterPro" id="IPR010105">
    <property type="entry name" value="TonB_sidphr_rcpt"/>
</dbReference>
<dbReference type="InterPro" id="IPR039426">
    <property type="entry name" value="TonB-dep_rcpt-like"/>
</dbReference>
<evidence type="ECO:0000256" key="7">
    <source>
        <dbReference type="ARBA" id="ARBA00022729"/>
    </source>
</evidence>
<dbReference type="PANTHER" id="PTHR32552">
    <property type="entry name" value="FERRICHROME IRON RECEPTOR-RELATED"/>
    <property type="match status" value="1"/>
</dbReference>
<dbReference type="NCBIfam" id="TIGR01783">
    <property type="entry name" value="TonB-siderophor"/>
    <property type="match status" value="1"/>
</dbReference>
<evidence type="ECO:0000259" key="19">
    <source>
        <dbReference type="Pfam" id="PF00593"/>
    </source>
</evidence>
<dbReference type="GO" id="GO:0009279">
    <property type="term" value="C:cell outer membrane"/>
    <property type="evidence" value="ECO:0007669"/>
    <property type="project" value="UniProtKB-SubCell"/>
</dbReference>
<dbReference type="AlphaFoldDB" id="A0A120AH54"/>
<accession>A0A120AH54</accession>
<evidence type="ECO:0000256" key="10">
    <source>
        <dbReference type="ARBA" id="ARBA00023077"/>
    </source>
</evidence>
<dbReference type="InterPro" id="IPR000531">
    <property type="entry name" value="Beta-barrel_TonB"/>
</dbReference>
<keyword evidence="7" id="KW-0732">Signal</keyword>
<dbReference type="Pfam" id="PF00593">
    <property type="entry name" value="TonB_dep_Rec_b-barrel"/>
    <property type="match status" value="1"/>
</dbReference>
<feature type="short sequence motif" description="TonB C-terminal box" evidence="16">
    <location>
        <begin position="730"/>
        <end position="747"/>
    </location>
</feature>
<evidence type="ECO:0000256" key="12">
    <source>
        <dbReference type="ARBA" id="ARBA00023170"/>
    </source>
</evidence>
<evidence type="ECO:0000256" key="17">
    <source>
        <dbReference type="RuleBase" id="RU003357"/>
    </source>
</evidence>
<dbReference type="GO" id="GO:0015344">
    <property type="term" value="F:siderophore uptake transmembrane transporter activity"/>
    <property type="evidence" value="ECO:0007669"/>
    <property type="project" value="TreeGrafter"/>
</dbReference>
<sequence>MPVSTRPWFSRRLPGSRPNGPGLLAPSSLALSLHRILATGLLGLGVIASASAQTPPERDATPPAAADPRTLETVEVTANQLGTVTEGSGAYTPGTIATATRLVLTPRQTPQSISVITRQEMDDFGLTGIDDVMRVTPGLSIVTYDSERTEYYARGFAVQNFQYDGIPMQRDSAYSAGNTLSDMAIYDRVEVLKGATGLLTGMGDPGATINLIRKKPSRDAVRGSATLGAGSWDDYRAEVDVGGPLTDDGRVRGRAVAAFQDGHAYSDHYQRSTQVLYGIVEADLGESTLLSVGADAQDSDPKGSSWGGIPLLDSNGDFNDKPRSFNNGARWSHWRQYTRTGFATLEHRFGNDWLVKLQLNHQVNGYDAALGAAASGNPDPLTGAGVGLWLGQYIGKTVSNAADVYVSGRFDWFGREHELVVGGSLSRKRWTNTGYFAPADYPTAVPDYRAWNGDIPEPAWQRGFGDNVVTRENGAYIVGRFDLADPLKLIVGSRIGSYKSVDIDKSGVVVPYAGVVYDLNRNFSAFASYSTIFKPQSYQDERGRALDPLEGQNYEVGLKGEFYDGRLNASAAVFQLDQDNYPDPTGGRTPSGGIAYRALPGVRTKGYEFEISGQLLPGWQIQAGYAHKLARQAGAKVSTLEPEDQFSIHTSYRLRGGLQGWTIGGGARWQNQTFGSIPHPLLGTVEHRTQPYWLLDLMTRYEINDQLSATLNVSNLLDKRYYTIFSYYSTYTWGEPRNVRVALTYRF</sequence>
<gene>
    <name evidence="21" type="ORF">AZ78_3182</name>
</gene>
<dbReference type="GO" id="GO:0015891">
    <property type="term" value="P:siderophore transport"/>
    <property type="evidence" value="ECO:0007669"/>
    <property type="project" value="InterPro"/>
</dbReference>
<evidence type="ECO:0000256" key="11">
    <source>
        <dbReference type="ARBA" id="ARBA00023136"/>
    </source>
</evidence>
<evidence type="ECO:0000259" key="20">
    <source>
        <dbReference type="Pfam" id="PF07715"/>
    </source>
</evidence>
<keyword evidence="13 14" id="KW-0998">Cell outer membrane</keyword>
<evidence type="ECO:0000256" key="16">
    <source>
        <dbReference type="PROSITE-ProRule" id="PRU10144"/>
    </source>
</evidence>
<keyword evidence="6 14" id="KW-0812">Transmembrane</keyword>
<dbReference type="Pfam" id="PF07715">
    <property type="entry name" value="Plug"/>
    <property type="match status" value="1"/>
</dbReference>
<evidence type="ECO:0000256" key="4">
    <source>
        <dbReference type="ARBA" id="ARBA00022452"/>
    </source>
</evidence>
<keyword evidence="8" id="KW-0408">Iron</keyword>
<evidence type="ECO:0000256" key="1">
    <source>
        <dbReference type="ARBA" id="ARBA00004571"/>
    </source>
</evidence>
<proteinExistence type="inferred from homology"/>
<dbReference type="InterPro" id="IPR037066">
    <property type="entry name" value="Plug_dom_sf"/>
</dbReference>
<dbReference type="GO" id="GO:0038023">
    <property type="term" value="F:signaling receptor activity"/>
    <property type="evidence" value="ECO:0007669"/>
    <property type="project" value="InterPro"/>
</dbReference>
<protein>
    <submittedName>
        <fullName evidence="21">TonB-dependent siderophore receptor</fullName>
    </submittedName>
</protein>
<dbReference type="InterPro" id="IPR036942">
    <property type="entry name" value="Beta-barrel_TonB_sf"/>
</dbReference>
<evidence type="ECO:0000256" key="6">
    <source>
        <dbReference type="ARBA" id="ARBA00022692"/>
    </source>
</evidence>
<keyword evidence="22" id="KW-1185">Reference proteome</keyword>
<dbReference type="FunFam" id="2.170.130.10:FF:000010">
    <property type="entry name" value="Ferripyoverdine receptor"/>
    <property type="match status" value="1"/>
</dbReference>
<dbReference type="Proteomes" id="UP000023435">
    <property type="component" value="Unassembled WGS sequence"/>
</dbReference>
<reference evidence="21 22" key="1">
    <citation type="journal article" date="2014" name="Genome Announc.">
        <title>Draft Genome Sequence of Lysobacter capsici AZ78, a Bacterium Antagonistic to Plant-Pathogenic Oomycetes.</title>
        <authorList>
            <person name="Puopolo G."/>
            <person name="Sonego P."/>
            <person name="Engelen K."/>
            <person name="Pertot I."/>
        </authorList>
    </citation>
    <scope>NUCLEOTIDE SEQUENCE [LARGE SCALE GENOMIC DNA]</scope>
    <source>
        <strain evidence="21 22">AZ78</strain>
    </source>
</reference>
<keyword evidence="3 14" id="KW-0813">Transport</keyword>
<dbReference type="InterPro" id="IPR010916">
    <property type="entry name" value="TonB_box_CS"/>
</dbReference>
<feature type="domain" description="TonB-dependent receptor plug" evidence="20">
    <location>
        <begin position="106"/>
        <end position="207"/>
    </location>
</feature>
<dbReference type="PROSITE" id="PS01156">
    <property type="entry name" value="TONB_DEPENDENT_REC_2"/>
    <property type="match status" value="1"/>
</dbReference>
<evidence type="ECO:0000256" key="9">
    <source>
        <dbReference type="ARBA" id="ARBA00023065"/>
    </source>
</evidence>
<keyword evidence="9" id="KW-0406">Ion transport</keyword>
<keyword evidence="10 15" id="KW-0798">TonB box</keyword>
<dbReference type="PROSITE" id="PS52016">
    <property type="entry name" value="TONB_DEPENDENT_REC_3"/>
    <property type="match status" value="1"/>
</dbReference>
<comment type="subcellular location">
    <subcellularLocation>
        <location evidence="1 14">Cell outer membrane</location>
        <topology evidence="1 14">Multi-pass membrane protein</topology>
    </subcellularLocation>
</comment>
<dbReference type="Gene3D" id="2.40.170.20">
    <property type="entry name" value="TonB-dependent receptor, beta-barrel domain"/>
    <property type="match status" value="1"/>
</dbReference>
<dbReference type="SUPFAM" id="SSF56935">
    <property type="entry name" value="Porins"/>
    <property type="match status" value="1"/>
</dbReference>
<keyword evidence="5" id="KW-0410">Iron transport</keyword>
<evidence type="ECO:0000256" key="13">
    <source>
        <dbReference type="ARBA" id="ARBA00023237"/>
    </source>
</evidence>
<keyword evidence="4 14" id="KW-1134">Transmembrane beta strand</keyword>
<evidence type="ECO:0000256" key="18">
    <source>
        <dbReference type="SAM" id="MobiDB-lite"/>
    </source>
</evidence>
<organism evidence="21 22">
    <name type="scientific">Lysobacter capsici AZ78</name>
    <dbReference type="NCBI Taxonomy" id="1444315"/>
    <lineage>
        <taxon>Bacteria</taxon>
        <taxon>Pseudomonadati</taxon>
        <taxon>Pseudomonadota</taxon>
        <taxon>Gammaproteobacteria</taxon>
        <taxon>Lysobacterales</taxon>
        <taxon>Lysobacteraceae</taxon>
        <taxon>Lysobacter</taxon>
    </lineage>
</organism>
<dbReference type="PANTHER" id="PTHR32552:SF74">
    <property type="entry name" value="HYDROXAMATE SIDEROPHORE RECEPTOR FHUE"/>
    <property type="match status" value="1"/>
</dbReference>
<comment type="caution">
    <text evidence="21">The sequence shown here is derived from an EMBL/GenBank/DDBJ whole genome shotgun (WGS) entry which is preliminary data.</text>
</comment>
<evidence type="ECO:0000256" key="3">
    <source>
        <dbReference type="ARBA" id="ARBA00022448"/>
    </source>
</evidence>
<name>A0A120AH54_9GAMM</name>
<evidence type="ECO:0000256" key="5">
    <source>
        <dbReference type="ARBA" id="ARBA00022496"/>
    </source>
</evidence>